<dbReference type="Proteomes" id="UP000680866">
    <property type="component" value="Chromosome"/>
</dbReference>
<accession>A0A810MYQ3</accession>
<organism evidence="2 3">
    <name type="scientific">Polymorphospora rubra</name>
    <dbReference type="NCBI Taxonomy" id="338584"/>
    <lineage>
        <taxon>Bacteria</taxon>
        <taxon>Bacillati</taxon>
        <taxon>Actinomycetota</taxon>
        <taxon>Actinomycetes</taxon>
        <taxon>Micromonosporales</taxon>
        <taxon>Micromonosporaceae</taxon>
        <taxon>Polymorphospora</taxon>
    </lineage>
</organism>
<keyword evidence="3" id="KW-1185">Reference proteome</keyword>
<feature type="domain" description="DUF1540" evidence="1">
    <location>
        <begin position="13"/>
        <end position="42"/>
    </location>
</feature>
<evidence type="ECO:0000313" key="3">
    <source>
        <dbReference type="Proteomes" id="UP000680866"/>
    </source>
</evidence>
<feature type="domain" description="DUF1540" evidence="1">
    <location>
        <begin position="61"/>
        <end position="93"/>
    </location>
</feature>
<dbReference type="Pfam" id="PF07561">
    <property type="entry name" value="DUF1540"/>
    <property type="match status" value="2"/>
</dbReference>
<protein>
    <recommendedName>
        <fullName evidence="1">DUF1540 domain-containing protein</fullName>
    </recommendedName>
</protein>
<dbReference type="KEGG" id="pry:Prubr_17340"/>
<dbReference type="RefSeq" id="WP_212823435.1">
    <property type="nucleotide sequence ID" value="NZ_AP023359.1"/>
</dbReference>
<sequence>MTQMLEMPRVQECTVIDCGYNHDGCRAFAITIGETSASCDTFIDTSAKGGLDMVIAQVGACKRAECRFNAELECRAPSIRVAPGQDLADCMTFESR</sequence>
<gene>
    <name evidence="2" type="ORF">Prubr_17340</name>
</gene>
<name>A0A810MYQ3_9ACTN</name>
<dbReference type="AlphaFoldDB" id="A0A810MYQ3"/>
<dbReference type="InterPro" id="IPR011437">
    <property type="entry name" value="DUF1540"/>
</dbReference>
<evidence type="ECO:0000259" key="1">
    <source>
        <dbReference type="Pfam" id="PF07561"/>
    </source>
</evidence>
<reference evidence="2" key="1">
    <citation type="submission" date="2020-08" db="EMBL/GenBank/DDBJ databases">
        <title>Whole genome shotgun sequence of Polymorphospora rubra NBRC 101157.</title>
        <authorList>
            <person name="Komaki H."/>
            <person name="Tamura T."/>
        </authorList>
    </citation>
    <scope>NUCLEOTIDE SEQUENCE</scope>
    <source>
        <strain evidence="2">NBRC 101157</strain>
    </source>
</reference>
<dbReference type="EMBL" id="AP023359">
    <property type="protein sequence ID" value="BCJ64713.1"/>
    <property type="molecule type" value="Genomic_DNA"/>
</dbReference>
<evidence type="ECO:0000313" key="2">
    <source>
        <dbReference type="EMBL" id="BCJ64713.1"/>
    </source>
</evidence>
<proteinExistence type="predicted"/>